<gene>
    <name evidence="2" type="ORF">KHC33_09935</name>
</gene>
<dbReference type="SUPFAM" id="SSF53850">
    <property type="entry name" value="Periplasmic binding protein-like II"/>
    <property type="match status" value="1"/>
</dbReference>
<dbReference type="InterPro" id="IPR007210">
    <property type="entry name" value="ABC_Gly_betaine_transp_sub-bd"/>
</dbReference>
<dbReference type="Proteomes" id="UP000680656">
    <property type="component" value="Chromosome"/>
</dbReference>
<name>A0A8E7AZT6_9EURY</name>
<accession>A0A8E7AZT6</accession>
<dbReference type="AlphaFoldDB" id="A0A8E7AZT6"/>
<keyword evidence="3" id="KW-1185">Reference proteome</keyword>
<dbReference type="EMBL" id="CP075546">
    <property type="protein sequence ID" value="QVV87681.1"/>
    <property type="molecule type" value="Genomic_DNA"/>
</dbReference>
<evidence type="ECO:0000313" key="2">
    <source>
        <dbReference type="EMBL" id="QVV87681.1"/>
    </source>
</evidence>
<evidence type="ECO:0000259" key="1">
    <source>
        <dbReference type="Pfam" id="PF04069"/>
    </source>
</evidence>
<dbReference type="Pfam" id="PF04069">
    <property type="entry name" value="OpuAC"/>
    <property type="match status" value="1"/>
</dbReference>
<reference evidence="2 3" key="1">
    <citation type="submission" date="2021-05" db="EMBL/GenBank/DDBJ databases">
        <title>A novel Methanospirillum isolate from a pyrite-forming mixed culture.</title>
        <authorList>
            <person name="Bunk B."/>
            <person name="Sproer C."/>
            <person name="Spring S."/>
            <person name="Pester M."/>
        </authorList>
    </citation>
    <scope>NUCLEOTIDE SEQUENCE [LARGE SCALE GENOMIC DNA]</scope>
    <source>
        <strain evidence="2 3">J.3.6.1-F.2.7.3</strain>
    </source>
</reference>
<sequence>MKKILFLCLLIICTIALTLPVEGATATPIPPIKIHTGDWDSIKLTNAIAKYILEFGYGYEIRIHPTPEKTLSDDLSSGEVDVSFEVWKENHPATLERKINTGEIIDLGSIYSHASQYFIIPKWVAESHNISRLEQMKDYWYFFKDPENHHMGLFYPGLISWFVHDTNIEKLKAYGLTPFFNSITMPSGRSYEASFMKAAMNNQTIFGHYWSPSTVMGLDYWTILKEPELFEECSYNASSLNETSLLLCPFKDARVHKLVHPGLIGSAPDIISFIEKFSPGTKEISEILAYGYLHSIDDYDNLAQLYLKKYPDKWKNWIPSDKIEKISTSLNQNGEMVSK</sequence>
<dbReference type="Gene3D" id="3.10.105.10">
    <property type="entry name" value="Dipeptide-binding Protein, Domain 3"/>
    <property type="match status" value="1"/>
</dbReference>
<evidence type="ECO:0000313" key="3">
    <source>
        <dbReference type="Proteomes" id="UP000680656"/>
    </source>
</evidence>
<dbReference type="GO" id="GO:0043190">
    <property type="term" value="C:ATP-binding cassette (ABC) transporter complex"/>
    <property type="evidence" value="ECO:0007669"/>
    <property type="project" value="InterPro"/>
</dbReference>
<proteinExistence type="predicted"/>
<dbReference type="RefSeq" id="WP_214418501.1">
    <property type="nucleotide sequence ID" value="NZ_CP075546.1"/>
</dbReference>
<dbReference type="Gene3D" id="3.40.190.100">
    <property type="entry name" value="Glycine betaine-binding periplasmic protein, domain 2"/>
    <property type="match status" value="1"/>
</dbReference>
<organism evidence="2 3">
    <name type="scientific">Methanospirillum purgamenti</name>
    <dbReference type="NCBI Taxonomy" id="2834276"/>
    <lineage>
        <taxon>Archaea</taxon>
        <taxon>Methanobacteriati</taxon>
        <taxon>Methanobacteriota</taxon>
        <taxon>Stenosarchaea group</taxon>
        <taxon>Methanomicrobia</taxon>
        <taxon>Methanomicrobiales</taxon>
        <taxon>Methanospirillaceae</taxon>
        <taxon>Methanospirillum</taxon>
    </lineage>
</organism>
<feature type="domain" description="ABC-type glycine betaine transport system substrate-binding" evidence="1">
    <location>
        <begin position="31"/>
        <end position="288"/>
    </location>
</feature>
<dbReference type="GeneID" id="65097505"/>
<dbReference type="KEGG" id="mrtj:KHC33_09935"/>
<dbReference type="GO" id="GO:0022857">
    <property type="term" value="F:transmembrane transporter activity"/>
    <property type="evidence" value="ECO:0007669"/>
    <property type="project" value="InterPro"/>
</dbReference>
<protein>
    <recommendedName>
        <fullName evidence="1">ABC-type glycine betaine transport system substrate-binding domain-containing protein</fullName>
    </recommendedName>
</protein>